<dbReference type="Gene3D" id="3.40.50.1110">
    <property type="entry name" value="SGNH hydrolase"/>
    <property type="match status" value="1"/>
</dbReference>
<evidence type="ECO:0000313" key="2">
    <source>
        <dbReference type="EMBL" id="MDW5595603.1"/>
    </source>
</evidence>
<dbReference type="Proteomes" id="UP001284601">
    <property type="component" value="Unassembled WGS sequence"/>
</dbReference>
<keyword evidence="1" id="KW-0732">Signal</keyword>
<accession>A0ABU4HQM4</accession>
<dbReference type="SUPFAM" id="SSF52266">
    <property type="entry name" value="SGNH hydrolase"/>
    <property type="match status" value="1"/>
</dbReference>
<feature type="signal peptide" evidence="1">
    <location>
        <begin position="1"/>
        <end position="17"/>
    </location>
</feature>
<name>A0ABU4HQM4_9ACTN</name>
<evidence type="ECO:0000256" key="1">
    <source>
        <dbReference type="SAM" id="SignalP"/>
    </source>
</evidence>
<gene>
    <name evidence="2" type="ORF">R7226_14735</name>
</gene>
<proteinExistence type="predicted"/>
<dbReference type="InterPro" id="IPR001087">
    <property type="entry name" value="GDSL"/>
</dbReference>
<organism evidence="2 3">
    <name type="scientific">Conexibacter stalactiti</name>
    <dbReference type="NCBI Taxonomy" id="1940611"/>
    <lineage>
        <taxon>Bacteria</taxon>
        <taxon>Bacillati</taxon>
        <taxon>Actinomycetota</taxon>
        <taxon>Thermoleophilia</taxon>
        <taxon>Solirubrobacterales</taxon>
        <taxon>Conexibacteraceae</taxon>
        <taxon>Conexibacter</taxon>
    </lineage>
</organism>
<evidence type="ECO:0008006" key="4">
    <source>
        <dbReference type="Google" id="ProtNLM"/>
    </source>
</evidence>
<dbReference type="Pfam" id="PF00657">
    <property type="entry name" value="Lipase_GDSL"/>
    <property type="match status" value="1"/>
</dbReference>
<evidence type="ECO:0000313" key="3">
    <source>
        <dbReference type="Proteomes" id="UP001284601"/>
    </source>
</evidence>
<dbReference type="RefSeq" id="WP_318597939.1">
    <property type="nucleotide sequence ID" value="NZ_JAWSTH010000036.1"/>
</dbReference>
<keyword evidence="3" id="KW-1185">Reference proteome</keyword>
<reference evidence="3" key="1">
    <citation type="submission" date="2023-07" db="EMBL/GenBank/DDBJ databases">
        <title>Conexibacter stalactiti sp. nov., isolated from stalactites in a lava cave and emended description of the genus Conexibacter.</title>
        <authorList>
            <person name="Lee S.D."/>
        </authorList>
    </citation>
    <scope>NUCLEOTIDE SEQUENCE [LARGE SCALE GENOMIC DNA]</scope>
    <source>
        <strain evidence="3">KCTC 39840</strain>
    </source>
</reference>
<protein>
    <recommendedName>
        <fullName evidence="4">SGNH hydrolase-type esterase domain-containing protein</fullName>
    </recommendedName>
</protein>
<dbReference type="InterPro" id="IPR036514">
    <property type="entry name" value="SGNH_hydro_sf"/>
</dbReference>
<sequence length="576" mass="60608">MIGTMAAAALAAGVADAAHGATTSVPKVSIGQVALASPAAGKPGILVAVTYPRHMKGRPGSVRVRLLDGGRVVVDRRSAPLLSAGLHVEEADLRRSFGFVHRVPLPARQLERLLHGSGRLVADVRAEAVLDIERDGRAEVRSSDRVRRTVQPAGAGAPLLCETPPLQQVERGRSHAIATPVCTAPLRWSLARRAAHAAVRRAGGRFVYRSAGPHQGPDGLVLRGQPLRASTPRAAAVSAADSVLVPVPLQVSISGLAPTTSVRAIGDSVTAGFGYFYDRSEMGITQLPGCRPTNQLYDACSSNSLTTSNAGPLVYAPDYGLSNLIAWPARWAGWNGITNFANYAVTGSAPGDWAPGGQFHRYTAAAMAAAPDYLVFTLGANPLLSDVLFGIDNMKCALWSDLFGGFTRCVQNAFAAARLTDNLSALYRDLAANSPARTRILVMQYHLAIPSSALAYSSLQLERMSELLNQTLATTAAATSPRLRIVSPPRFFVGSDMSQLYPSNYDCGDGGKVDGASVQSTATQDELEYDPLGGPFCPGPATIATSNPLPWIISGDTGIHPSVTGHRMLANALPTP</sequence>
<dbReference type="EMBL" id="JAWSTH010000036">
    <property type="protein sequence ID" value="MDW5595603.1"/>
    <property type="molecule type" value="Genomic_DNA"/>
</dbReference>
<comment type="caution">
    <text evidence="2">The sequence shown here is derived from an EMBL/GenBank/DDBJ whole genome shotgun (WGS) entry which is preliminary data.</text>
</comment>
<feature type="chain" id="PRO_5047494863" description="SGNH hydrolase-type esterase domain-containing protein" evidence="1">
    <location>
        <begin position="18"/>
        <end position="576"/>
    </location>
</feature>